<dbReference type="Gene3D" id="3.40.50.1820">
    <property type="entry name" value="alpha/beta hydrolase"/>
    <property type="match status" value="1"/>
</dbReference>
<organism evidence="1 2">
    <name type="scientific">Herbiconiux aconitum</name>
    <dbReference type="NCBI Taxonomy" id="2970913"/>
    <lineage>
        <taxon>Bacteria</taxon>
        <taxon>Bacillati</taxon>
        <taxon>Actinomycetota</taxon>
        <taxon>Actinomycetes</taxon>
        <taxon>Micrococcales</taxon>
        <taxon>Microbacteriaceae</taxon>
        <taxon>Herbiconiux</taxon>
    </lineage>
</organism>
<dbReference type="SUPFAM" id="SSF53474">
    <property type="entry name" value="alpha/beta-Hydrolases"/>
    <property type="match status" value="1"/>
</dbReference>
<keyword evidence="2" id="KW-1185">Reference proteome</keyword>
<dbReference type="Proteomes" id="UP001165584">
    <property type="component" value="Unassembled WGS sequence"/>
</dbReference>
<evidence type="ECO:0008006" key="3">
    <source>
        <dbReference type="Google" id="ProtNLM"/>
    </source>
</evidence>
<dbReference type="InterPro" id="IPR029058">
    <property type="entry name" value="AB_hydrolase_fold"/>
</dbReference>
<evidence type="ECO:0000313" key="2">
    <source>
        <dbReference type="Proteomes" id="UP001165584"/>
    </source>
</evidence>
<proteinExistence type="predicted"/>
<sequence>MGSSSHRRRRKPWYRRLRRWVIKRRTPIGLIAAAVVGAAIVVVAFNYNPAQSDNAGTVPAPAVTRKPIPTATPTPTGPSIPVFTPGPGIFTATVDEPGQIRGNLDGQSILVRWNPDVPTVGVALWSHGQGGNETALETSTWFDVIMENGWMVASSDMGGNNWGNDVGVQSLVDLSQFARTRAGTDNQMLVAASMGGVATLNALRFGALPGECWYGAKPAVDLAAVALTAPNALAQVRNAYAGTMPPLWNPASGDPLLPVARYRTIASPSDTIIVKAQNADLLPSIVAPGSEITAVQSVGDHEDISNLNPVDLAEFAAGCV</sequence>
<comment type="caution">
    <text evidence="1">The sequence shown here is derived from an EMBL/GenBank/DDBJ whole genome shotgun (WGS) entry which is preliminary data.</text>
</comment>
<evidence type="ECO:0000313" key="1">
    <source>
        <dbReference type="EMBL" id="MCS5716763.1"/>
    </source>
</evidence>
<dbReference type="RefSeq" id="WP_259504257.1">
    <property type="nucleotide sequence ID" value="NZ_JANLCM010000001.1"/>
</dbReference>
<name>A0ABT2GKM6_9MICO</name>
<dbReference type="EMBL" id="JANLCM010000001">
    <property type="protein sequence ID" value="MCS5716763.1"/>
    <property type="molecule type" value="Genomic_DNA"/>
</dbReference>
<gene>
    <name evidence="1" type="ORF">N1027_01285</name>
</gene>
<protein>
    <recommendedName>
        <fullName evidence="3">Serine aminopeptidase S33 domain-containing protein</fullName>
    </recommendedName>
</protein>
<accession>A0ABT2GKM6</accession>
<reference evidence="1" key="1">
    <citation type="submission" date="2022-08" db="EMBL/GenBank/DDBJ databases">
        <authorList>
            <person name="Deng Y."/>
            <person name="Han X.-F."/>
            <person name="Zhang Y.-Q."/>
        </authorList>
    </citation>
    <scope>NUCLEOTIDE SEQUENCE</scope>
    <source>
        <strain evidence="1">CPCC 205763</strain>
    </source>
</reference>